<dbReference type="PROSITE" id="PS00687">
    <property type="entry name" value="ALDEHYDE_DEHYDR_GLU"/>
    <property type="match status" value="1"/>
</dbReference>
<gene>
    <name evidence="6" type="ORF">SAMN05216252_12839</name>
</gene>
<dbReference type="FunFam" id="3.40.605.10:FF:000007">
    <property type="entry name" value="NAD/NADP-dependent betaine aldehyde dehydrogenase"/>
    <property type="match status" value="1"/>
</dbReference>
<evidence type="ECO:0000259" key="5">
    <source>
        <dbReference type="Pfam" id="PF00171"/>
    </source>
</evidence>
<keyword evidence="7" id="KW-1185">Reference proteome</keyword>
<dbReference type="InterPro" id="IPR016163">
    <property type="entry name" value="Ald_DH_C"/>
</dbReference>
<reference evidence="6 7" key="1">
    <citation type="submission" date="2017-06" db="EMBL/GenBank/DDBJ databases">
        <authorList>
            <person name="Kim H.J."/>
            <person name="Triplett B.A."/>
        </authorList>
    </citation>
    <scope>NUCLEOTIDE SEQUENCE [LARGE SCALE GENOMIC DNA]</scope>
    <source>
        <strain evidence="6 7">CGMCC 4.1858</strain>
    </source>
</reference>
<evidence type="ECO:0000256" key="1">
    <source>
        <dbReference type="ARBA" id="ARBA00009986"/>
    </source>
</evidence>
<evidence type="ECO:0000256" key="4">
    <source>
        <dbReference type="RuleBase" id="RU003345"/>
    </source>
</evidence>
<name>A0A239MV35_9ACTN</name>
<evidence type="ECO:0000256" key="3">
    <source>
        <dbReference type="PROSITE-ProRule" id="PRU10007"/>
    </source>
</evidence>
<dbReference type="PANTHER" id="PTHR42804:SF1">
    <property type="entry name" value="ALDEHYDE DEHYDROGENASE-RELATED"/>
    <property type="match status" value="1"/>
</dbReference>
<dbReference type="GO" id="GO:0016620">
    <property type="term" value="F:oxidoreductase activity, acting on the aldehyde or oxo group of donors, NAD or NADP as acceptor"/>
    <property type="evidence" value="ECO:0007669"/>
    <property type="project" value="InterPro"/>
</dbReference>
<dbReference type="CDD" id="cd07139">
    <property type="entry name" value="ALDH_AldA-Rv0768"/>
    <property type="match status" value="1"/>
</dbReference>
<dbReference type="Proteomes" id="UP000198280">
    <property type="component" value="Unassembled WGS sequence"/>
</dbReference>
<protein>
    <submittedName>
        <fullName evidence="6">Acyl-CoA reductase</fullName>
    </submittedName>
</protein>
<feature type="active site" evidence="3">
    <location>
        <position position="258"/>
    </location>
</feature>
<dbReference type="OrthoDB" id="6882680at2"/>
<comment type="similarity">
    <text evidence="1 4">Belongs to the aldehyde dehydrogenase family.</text>
</comment>
<dbReference type="PANTHER" id="PTHR42804">
    <property type="entry name" value="ALDEHYDE DEHYDROGENASE"/>
    <property type="match status" value="1"/>
</dbReference>
<feature type="domain" description="Aldehyde dehydrogenase" evidence="5">
    <location>
        <begin position="22"/>
        <end position="482"/>
    </location>
</feature>
<organism evidence="6 7">
    <name type="scientific">Actinacidiphila glaucinigra</name>
    <dbReference type="NCBI Taxonomy" id="235986"/>
    <lineage>
        <taxon>Bacteria</taxon>
        <taxon>Bacillati</taxon>
        <taxon>Actinomycetota</taxon>
        <taxon>Actinomycetes</taxon>
        <taxon>Kitasatosporales</taxon>
        <taxon>Streptomycetaceae</taxon>
        <taxon>Actinacidiphila</taxon>
    </lineage>
</organism>
<dbReference type="EMBL" id="FZOF01000028">
    <property type="protein sequence ID" value="SNT46647.1"/>
    <property type="molecule type" value="Genomic_DNA"/>
</dbReference>
<evidence type="ECO:0000313" key="6">
    <source>
        <dbReference type="EMBL" id="SNT46647.1"/>
    </source>
</evidence>
<dbReference type="InterPro" id="IPR016162">
    <property type="entry name" value="Ald_DH_N"/>
</dbReference>
<dbReference type="InterPro" id="IPR015590">
    <property type="entry name" value="Aldehyde_DH_dom"/>
</dbReference>
<proteinExistence type="inferred from homology"/>
<dbReference type="InterPro" id="IPR016161">
    <property type="entry name" value="Ald_DH/histidinol_DH"/>
</dbReference>
<evidence type="ECO:0000256" key="2">
    <source>
        <dbReference type="ARBA" id="ARBA00023002"/>
    </source>
</evidence>
<dbReference type="AlphaFoldDB" id="A0A239MV35"/>
<dbReference type="InterPro" id="IPR029510">
    <property type="entry name" value="Ald_DH_CS_GLU"/>
</dbReference>
<sequence>MFELSSALSGETGQCFHIGGRWVSPSGTRRTPVVSPSTEEELLHVPLADTRDVDRAVAAARTAFDHGPWPRMPAPERAAHLRRLADEVRRRLPLLARLWTAQVGAPVAFAEGLVQAGESRFDYFAKLAGSYAFHDRRPTSRGHARVIREPVGVAALFVPWNATFNILAYKIPAALAAGCAVIVKSPPESPLDALVIAECAEAAGLPPGVVNVITADREESRALVASPGVDKISFTGSVPTGRAVARTALERFARVTLEMGGKSAAILLDDVDLPDALDTLTPLTMPFAGQVCFAQTRILAPRSRISEVVAAYADRVRLLRVGDPWNRTTQVGPLLNARQLRRVLGYIDSGRREGARVVTGGGRSPGHEHGHYVLPTVFADVEPAMTIAREEIFGPVVTVQAYEDVDEAVALADATAFGLSGSVHGADPERAYRVARRVTSGQLSVNGFELAPSVPFGGRKSSGLGREGGPEGLEAYLETKAVFMPGP</sequence>
<keyword evidence="2 4" id="KW-0560">Oxidoreductase</keyword>
<dbReference type="Gene3D" id="3.40.605.10">
    <property type="entry name" value="Aldehyde Dehydrogenase, Chain A, domain 1"/>
    <property type="match status" value="1"/>
</dbReference>
<dbReference type="Gene3D" id="3.40.309.10">
    <property type="entry name" value="Aldehyde Dehydrogenase, Chain A, domain 2"/>
    <property type="match status" value="1"/>
</dbReference>
<dbReference type="RefSeq" id="WP_089228061.1">
    <property type="nucleotide sequence ID" value="NZ_FZOF01000028.1"/>
</dbReference>
<dbReference type="Pfam" id="PF00171">
    <property type="entry name" value="Aldedh"/>
    <property type="match status" value="1"/>
</dbReference>
<dbReference type="SUPFAM" id="SSF53720">
    <property type="entry name" value="ALDH-like"/>
    <property type="match status" value="1"/>
</dbReference>
<accession>A0A239MV35</accession>
<evidence type="ECO:0000313" key="7">
    <source>
        <dbReference type="Proteomes" id="UP000198280"/>
    </source>
</evidence>